<name>A0A0G1YEJ4_9BACT</name>
<dbReference type="Gene3D" id="3.30.2320.10">
    <property type="entry name" value="hypothetical protein PF0899 domain"/>
    <property type="match status" value="1"/>
</dbReference>
<feature type="domain" description="Phage capsid-like C-terminal" evidence="2">
    <location>
        <begin position="165"/>
        <end position="443"/>
    </location>
</feature>
<evidence type="ECO:0000313" key="3">
    <source>
        <dbReference type="EMBL" id="KKW13407.1"/>
    </source>
</evidence>
<dbReference type="SUPFAM" id="SSF56563">
    <property type="entry name" value="Major capsid protein gp5"/>
    <property type="match status" value="1"/>
</dbReference>
<reference evidence="3 4" key="1">
    <citation type="journal article" date="2015" name="Nature">
        <title>rRNA introns, odd ribosomes, and small enigmatic genomes across a large radiation of phyla.</title>
        <authorList>
            <person name="Brown C.T."/>
            <person name="Hug L.A."/>
            <person name="Thomas B.C."/>
            <person name="Sharon I."/>
            <person name="Castelle C.J."/>
            <person name="Singh A."/>
            <person name="Wilkins M.J."/>
            <person name="Williams K.H."/>
            <person name="Banfield J.F."/>
        </authorList>
    </citation>
    <scope>NUCLEOTIDE SEQUENCE [LARGE SCALE GENOMIC DNA]</scope>
</reference>
<dbReference type="NCBIfam" id="TIGR01554">
    <property type="entry name" value="major_cap_HK97"/>
    <property type="match status" value="1"/>
</dbReference>
<accession>A0A0G1YEJ4</accession>
<dbReference type="InterPro" id="IPR054612">
    <property type="entry name" value="Phage_capsid-like_C"/>
</dbReference>
<dbReference type="InterPro" id="IPR024455">
    <property type="entry name" value="Phage_capsid"/>
</dbReference>
<evidence type="ECO:0000313" key="4">
    <source>
        <dbReference type="Proteomes" id="UP000034588"/>
    </source>
</evidence>
<gene>
    <name evidence="3" type="ORF">UY48_C0001G0028</name>
</gene>
<protein>
    <submittedName>
        <fullName evidence="3">Phage major capsid protein, HK97</fullName>
    </submittedName>
</protein>
<sequence length="445" mass="48108">MAEKNYSDMAVSELRSEIKVAFGQADLIEKKYPKGEITNQEDMTQVKKLLTDIDAMESHLAVKEDAESRKARILQGIERYNKPAAGALRPGATAENYENAMRVTPGDQFIKSREYMELKQSGVFNSHLARVQFAVTLMEGTSLIEWGQRAKSQKTLLYGSSETSGGGFVVNDRLPGYVEILQREIVLMDLVPRIPTESDTVEYVVESTFTNAAAMTAEASATTGTSGTKPESALAYAVSTSGVKTLAHWIPVTNRMLSDGPAIRGIINGRLLLGLDLELEDQVLGGDGTGANFSGILSTAGINIQGLGSDNVLDAMFKARTLVRVNGKGRPQAYLLHPNDWQAVRLARENAASATLGGYLMGAPSVAGPVTAWGIPVIESEAITENTGLVGDFAMGCTLFDREQSAVRVGTIDDQFVRNMQTILAELRAAFVVFRPNMFTKITGI</sequence>
<evidence type="ECO:0000256" key="1">
    <source>
        <dbReference type="ARBA" id="ARBA00004328"/>
    </source>
</evidence>
<dbReference type="Proteomes" id="UP000034588">
    <property type="component" value="Unassembled WGS sequence"/>
</dbReference>
<dbReference type="Gene3D" id="3.30.2400.10">
    <property type="entry name" value="Major capsid protein gp5"/>
    <property type="match status" value="1"/>
</dbReference>
<dbReference type="EMBL" id="LCQD01000001">
    <property type="protein sequence ID" value="KKW13407.1"/>
    <property type="molecule type" value="Genomic_DNA"/>
</dbReference>
<comment type="subcellular location">
    <subcellularLocation>
        <location evidence="1">Virion</location>
    </subcellularLocation>
</comment>
<evidence type="ECO:0000259" key="2">
    <source>
        <dbReference type="Pfam" id="PF05065"/>
    </source>
</evidence>
<dbReference type="Pfam" id="PF05065">
    <property type="entry name" value="Phage_capsid"/>
    <property type="match status" value="1"/>
</dbReference>
<organism evidence="3 4">
    <name type="scientific">Candidatus Gottesmanbacteria bacterium GW2011_GWB1_49_7</name>
    <dbReference type="NCBI Taxonomy" id="1618448"/>
    <lineage>
        <taxon>Bacteria</taxon>
        <taxon>Candidatus Gottesmaniibacteriota</taxon>
    </lineage>
</organism>
<comment type="caution">
    <text evidence="3">The sequence shown here is derived from an EMBL/GenBank/DDBJ whole genome shotgun (WGS) entry which is preliminary data.</text>
</comment>
<dbReference type="AlphaFoldDB" id="A0A0G1YEJ4"/>
<proteinExistence type="predicted"/>